<dbReference type="PROSITE" id="PS50866">
    <property type="entry name" value="GOLD"/>
    <property type="match status" value="1"/>
</dbReference>
<feature type="domain" description="FYVE-type" evidence="18">
    <location>
        <begin position="1173"/>
        <end position="1231"/>
    </location>
</feature>
<dbReference type="InterPro" id="IPR011011">
    <property type="entry name" value="Znf_FYVE_PHD"/>
</dbReference>
<evidence type="ECO:0000256" key="15">
    <source>
        <dbReference type="PROSITE-ProRule" id="PRU00091"/>
    </source>
</evidence>
<proteinExistence type="predicted"/>
<evidence type="ECO:0000256" key="8">
    <source>
        <dbReference type="ARBA" id="ARBA00022833"/>
    </source>
</evidence>
<keyword evidence="22" id="KW-1185">Reference proteome</keyword>
<evidence type="ECO:0000256" key="1">
    <source>
        <dbReference type="ARBA" id="ARBA00004177"/>
    </source>
</evidence>
<dbReference type="FunFam" id="1.20.58.900:FF:000010">
    <property type="entry name" value="FYVE and coiled-coil domain containing 1"/>
    <property type="match status" value="1"/>
</dbReference>
<evidence type="ECO:0000259" key="19">
    <source>
        <dbReference type="PROSITE" id="PS50826"/>
    </source>
</evidence>
<evidence type="ECO:0000256" key="2">
    <source>
        <dbReference type="ARBA" id="ARBA00004371"/>
    </source>
</evidence>
<dbReference type="CDD" id="cd17698">
    <property type="entry name" value="RUN_FYCO1"/>
    <property type="match status" value="1"/>
</dbReference>
<dbReference type="Gene3D" id="3.30.40.10">
    <property type="entry name" value="Zinc/RING finger domain, C3HC4 (zinc finger)"/>
    <property type="match status" value="1"/>
</dbReference>
<evidence type="ECO:0000256" key="6">
    <source>
        <dbReference type="ARBA" id="ARBA00022753"/>
    </source>
</evidence>
<keyword evidence="5" id="KW-0479">Metal-binding</keyword>
<keyword evidence="10 16" id="KW-0175">Coiled coil</keyword>
<dbReference type="Pfam" id="PF02759">
    <property type="entry name" value="RUN"/>
    <property type="match status" value="1"/>
</dbReference>
<dbReference type="GeneTree" id="ENSGT00940000154044"/>
<evidence type="ECO:0000256" key="14">
    <source>
        <dbReference type="ARBA" id="ARBA00073225"/>
    </source>
</evidence>
<feature type="domain" description="RUN" evidence="19">
    <location>
        <begin position="36"/>
        <end position="169"/>
    </location>
</feature>
<organism evidence="21 22">
    <name type="scientific">Rhinopithecus roxellana</name>
    <name type="common">Golden snub-nosed monkey</name>
    <name type="synonym">Pygathrix roxellana</name>
    <dbReference type="NCBI Taxonomy" id="61622"/>
    <lineage>
        <taxon>Eukaryota</taxon>
        <taxon>Metazoa</taxon>
        <taxon>Chordata</taxon>
        <taxon>Craniata</taxon>
        <taxon>Vertebrata</taxon>
        <taxon>Euteleostomi</taxon>
        <taxon>Mammalia</taxon>
        <taxon>Eutheria</taxon>
        <taxon>Euarchontoglires</taxon>
        <taxon>Primates</taxon>
        <taxon>Haplorrhini</taxon>
        <taxon>Catarrhini</taxon>
        <taxon>Cercopithecidae</taxon>
        <taxon>Colobinae</taxon>
        <taxon>Rhinopithecus</taxon>
    </lineage>
</organism>
<dbReference type="PROSITE" id="PS50178">
    <property type="entry name" value="ZF_FYVE"/>
    <property type="match status" value="1"/>
</dbReference>
<evidence type="ECO:0000256" key="3">
    <source>
        <dbReference type="ARBA" id="ARBA00004419"/>
    </source>
</evidence>
<comment type="function">
    <text evidence="13">May mediate microtubule plus end-directed vesicle transport.</text>
</comment>
<dbReference type="STRING" id="61622.ENSRROP00000028331"/>
<dbReference type="SUPFAM" id="SSF140741">
    <property type="entry name" value="RUN domain-like"/>
    <property type="match status" value="1"/>
</dbReference>
<keyword evidence="6" id="KW-0967">Endosome</keyword>
<dbReference type="GO" id="GO:0072383">
    <property type="term" value="P:plus-end-directed vesicle transport along microtubule"/>
    <property type="evidence" value="ECO:0007669"/>
    <property type="project" value="Ensembl"/>
</dbReference>
<feature type="region of interest" description="Disordered" evidence="17">
    <location>
        <begin position="588"/>
        <end position="610"/>
    </location>
</feature>
<evidence type="ECO:0000256" key="5">
    <source>
        <dbReference type="ARBA" id="ARBA00022723"/>
    </source>
</evidence>
<dbReference type="InterPro" id="IPR000306">
    <property type="entry name" value="Znf_FYVE"/>
</dbReference>
<dbReference type="InterPro" id="IPR009038">
    <property type="entry name" value="GOLD_dom"/>
</dbReference>
<feature type="compositionally biased region" description="Low complexity" evidence="17">
    <location>
        <begin position="1231"/>
        <end position="1261"/>
    </location>
</feature>
<dbReference type="InterPro" id="IPR037213">
    <property type="entry name" value="Run_dom_sf"/>
</dbReference>
<dbReference type="InterPro" id="IPR013083">
    <property type="entry name" value="Znf_RING/FYVE/PHD"/>
</dbReference>
<evidence type="ECO:0000256" key="17">
    <source>
        <dbReference type="SAM" id="MobiDB-lite"/>
    </source>
</evidence>
<evidence type="ECO:0000313" key="22">
    <source>
        <dbReference type="Proteomes" id="UP000233200"/>
    </source>
</evidence>
<evidence type="ECO:0000256" key="11">
    <source>
        <dbReference type="ARBA" id="ARBA00023228"/>
    </source>
</evidence>
<dbReference type="PANTHER" id="PTHR46753">
    <property type="entry name" value="FYVE AND COILED-COIL DOMAIN-CONTAINING PROTEIN 1"/>
    <property type="match status" value="1"/>
</dbReference>
<evidence type="ECO:0000256" key="12">
    <source>
        <dbReference type="ARBA" id="ARBA00023329"/>
    </source>
</evidence>
<feature type="domain" description="GOLD" evidence="20">
    <location>
        <begin position="1357"/>
        <end position="1486"/>
    </location>
</feature>
<dbReference type="GO" id="GO:0005776">
    <property type="term" value="C:autophagosome"/>
    <property type="evidence" value="ECO:0007669"/>
    <property type="project" value="UniProtKB-SubCell"/>
</dbReference>
<dbReference type="CDD" id="cd15726">
    <property type="entry name" value="FYVE_FYCO1"/>
    <property type="match status" value="1"/>
</dbReference>
<dbReference type="SUPFAM" id="SSF57903">
    <property type="entry name" value="FYVE/PHD zinc finger"/>
    <property type="match status" value="1"/>
</dbReference>
<dbReference type="FunFam" id="2.60.120.680:FF:000004">
    <property type="entry name" value="FYVE and coiled-coil domain containing 1"/>
    <property type="match status" value="1"/>
</dbReference>
<dbReference type="Ensembl" id="ENSRROT00000052680.1">
    <property type="protein sequence ID" value="ENSRROP00000028331.1"/>
    <property type="gene ID" value="ENSRROG00000037953.1"/>
</dbReference>
<gene>
    <name evidence="21" type="primary">FYCO1</name>
</gene>
<dbReference type="GO" id="GO:0005770">
    <property type="term" value="C:late endosome"/>
    <property type="evidence" value="ECO:0007669"/>
    <property type="project" value="Ensembl"/>
</dbReference>
<evidence type="ECO:0000256" key="7">
    <source>
        <dbReference type="ARBA" id="ARBA00022771"/>
    </source>
</evidence>
<dbReference type="GO" id="GO:1901098">
    <property type="term" value="P:positive regulation of autophagosome maturation"/>
    <property type="evidence" value="ECO:0007669"/>
    <property type="project" value="Ensembl"/>
</dbReference>
<feature type="coiled-coil region" evidence="16">
    <location>
        <begin position="473"/>
        <end position="556"/>
    </location>
</feature>
<feature type="region of interest" description="Disordered" evidence="17">
    <location>
        <begin position="1294"/>
        <end position="1320"/>
    </location>
</feature>
<feature type="coiled-coil region" evidence="16">
    <location>
        <begin position="400"/>
        <end position="448"/>
    </location>
</feature>
<sequence>MASTNAESQLQRIIRDLQDAVTELSKEFQEAGEPITDDSTSLHKFSYKLEYLLQFDQKEKATLLGNKKDYWDYFCACLAKVKGANDGIRFVKSISELRTSLGKGRAFIRYSLVHQRLADTLQQCFMNTKVTSDWYYARSPFLQPKLSSDIVGQLYELTEVQFDLASRGYDLDAAWPTFARRTLATGSSAYLWKPPSRSSSMSSLVSSYLQTQEMVSNFDLNSPLNNEALEGFDEMRLELDQLEVREKQLQERMQQLDRENQELRAAVSLQGEQLQTERERGRTAAEDNVRLTCLVAELQKQWEVTQATQNTVKELQTCLQALELGAAEKEEDYHTALRQLESMLQPLAQELKATRDSLGKKNQHLASIPDWLAMAQQKADTAPDTKGQQEPIPSDAAQEIQELGEKLRALEREKTKVEEVNRQQSAQLEQLVKELQLKEDAWASLERLVKEMAPLQEELSGKGQEADQLWRRLQELLVHSSSWEQELAELRREKKQQQEEKELLEQEVRSLTRQLQFLETQLAQVSQHVSDLEEQKKQLIQDKDHLSQKVGALERLAGQPGPELPVAGGKNEALVPVNSSLQEACGKPEEEQKGLQEAQLDDTKVQEGSQEEELRQANRELEKELKNVVERNQLLEGKLQALQADYQALQQREAAIQGSLASLEAEQASIRHLGDQMEASLLAVRKAKEAMKAKVAEKEATLQSKEDECQQLREEVEQCRQLAEARHRELRALESQCQQQTQLIEVLTAEKGQQGVGPPPDDEARELAAQLALSQAQLEVHQGEAQRLQAQVVDLQAKMRAALDDQDKMQSQLSMAEAVLREHKTLVQQLKEQNEALNRAHVQELLQCSEREGALQEERTSEAQQREEELQALQEELSQARCSSEEAQLEHAELQEQLHRANTDTAELGIQVCTLTMEKEQVEEALACAVQELQDAKEAASREREGLERQVAGLQQEKESLQEKLKVAKAAADSLPGLQAQLTQAEQRAQSLQEAARQELDTLKFQLSAEIMEYQSRLKNAGEESRSLRGQLEEQGRQLQAAEEAVGKLKATQADMGEKLSCTSNHLAECQAAMLRKDKEGAALREDLERTQKELEKATTKIQEYYNKLCQEVTNRERSDQKMLADLDDLNRTKKYLEERLIELLRDKDALWQKSDALEFQQKLSAEDRWLGDTEANHCLDCKREFSWMMRRHHCRICGRIFCYYCCNNYVLSKHSGKKERCCRACFQKLSEGPGSPDSTGSGTSQGEPSPALSPASPGPQATGGQGANTDYRPPDDAVFDIITDEELCQIQESGSSLPETPTETDSLDPNVAEQASTGTSKGLGNLLCESFAYRDTTSTSLTPEDTEDMPVGQDAEICLLKSGELMIKVPLTVDEIASFGEGSRELFVRSSTYSLIPITVAEAGLTISWVFSSDPKSISFSVVFQEAEDTPLDQCKVLIPTTRCNSHKENIQGQLKVRMPGIYMLIFDNTFSRFVSKKVFYHLTVDRPVIYDGSDFL</sequence>
<keyword evidence="4" id="KW-0597">Phosphoprotein</keyword>
<dbReference type="SUPFAM" id="SSF101576">
    <property type="entry name" value="Supernatant protein factor (SPF), C-terminal domain"/>
    <property type="match status" value="1"/>
</dbReference>
<comment type="subcellular location">
    <subcellularLocation>
        <location evidence="3">Cytoplasmic vesicle</location>
        <location evidence="3">Autophagosome</location>
    </subcellularLocation>
    <subcellularLocation>
        <location evidence="1">Endosome</location>
    </subcellularLocation>
    <subcellularLocation>
        <location evidence="2">Lysosome</location>
    </subcellularLocation>
</comment>
<dbReference type="FunFam" id="3.30.40.10:FF:000341">
    <property type="entry name" value="FYVE and coiled-coil domain containing 1"/>
    <property type="match status" value="1"/>
</dbReference>
<protein>
    <recommendedName>
        <fullName evidence="14">FYVE and coiled-coil domain-containing protein 1</fullName>
    </recommendedName>
</protein>
<evidence type="ECO:0000256" key="10">
    <source>
        <dbReference type="ARBA" id="ARBA00023054"/>
    </source>
</evidence>
<evidence type="ECO:0000259" key="18">
    <source>
        <dbReference type="PROSITE" id="PS50178"/>
    </source>
</evidence>
<feature type="coiled-coil region" evidence="16">
    <location>
        <begin position="1081"/>
        <end position="1147"/>
    </location>
</feature>
<dbReference type="InterPro" id="IPR047336">
    <property type="entry name" value="RUN_FYCO1"/>
</dbReference>
<name>A0A2K6QHS6_RHIRO</name>
<dbReference type="Gene3D" id="1.20.58.900">
    <property type="match status" value="1"/>
</dbReference>
<keyword evidence="7 15" id="KW-0863">Zinc-finger</keyword>
<evidence type="ECO:0000313" key="21">
    <source>
        <dbReference type="Ensembl" id="ENSRROP00000028331.1"/>
    </source>
</evidence>
<dbReference type="SMART" id="SM00064">
    <property type="entry name" value="FYVE"/>
    <property type="match status" value="1"/>
</dbReference>
<feature type="compositionally biased region" description="Polar residues" evidence="17">
    <location>
        <begin position="1294"/>
        <end position="1305"/>
    </location>
</feature>
<dbReference type="Gene3D" id="2.60.120.680">
    <property type="entry name" value="GOLD domain"/>
    <property type="match status" value="1"/>
</dbReference>
<dbReference type="GO" id="GO:0005764">
    <property type="term" value="C:lysosome"/>
    <property type="evidence" value="ECO:0007669"/>
    <property type="project" value="UniProtKB-SubCell"/>
</dbReference>
<keyword evidence="9" id="KW-0007">Acetylation</keyword>
<dbReference type="InterPro" id="IPR036598">
    <property type="entry name" value="GOLD_dom_sf"/>
</dbReference>
<dbReference type="Proteomes" id="UP000233200">
    <property type="component" value="Unplaced"/>
</dbReference>
<feature type="coiled-coil region" evidence="16">
    <location>
        <begin position="225"/>
        <end position="273"/>
    </location>
</feature>
<evidence type="ECO:0000259" key="20">
    <source>
        <dbReference type="PROSITE" id="PS50866"/>
    </source>
</evidence>
<keyword evidence="12" id="KW-0968">Cytoplasmic vesicle</keyword>
<evidence type="ECO:0000256" key="4">
    <source>
        <dbReference type="ARBA" id="ARBA00022553"/>
    </source>
</evidence>
<keyword evidence="8" id="KW-0862">Zinc</keyword>
<keyword evidence="11" id="KW-0458">Lysosome</keyword>
<dbReference type="GO" id="GO:0005794">
    <property type="term" value="C:Golgi apparatus"/>
    <property type="evidence" value="ECO:0007669"/>
    <property type="project" value="Ensembl"/>
</dbReference>
<reference evidence="21" key="2">
    <citation type="submission" date="2025-09" db="UniProtKB">
        <authorList>
            <consortium name="Ensembl"/>
        </authorList>
    </citation>
    <scope>IDENTIFICATION</scope>
</reference>
<evidence type="ECO:0000256" key="13">
    <source>
        <dbReference type="ARBA" id="ARBA00055152"/>
    </source>
</evidence>
<dbReference type="Pfam" id="PF01363">
    <property type="entry name" value="FYVE"/>
    <property type="match status" value="1"/>
</dbReference>
<feature type="region of interest" description="Disordered" evidence="17">
    <location>
        <begin position="1231"/>
        <end position="1277"/>
    </location>
</feature>
<dbReference type="InterPro" id="IPR017455">
    <property type="entry name" value="Znf_FYVE-rel"/>
</dbReference>
<dbReference type="InterPro" id="IPR004012">
    <property type="entry name" value="Run_dom"/>
</dbReference>
<dbReference type="InterPro" id="IPR047337">
    <property type="entry name" value="FYVE_FYCO1"/>
</dbReference>
<dbReference type="GO" id="GO:0008270">
    <property type="term" value="F:zinc ion binding"/>
    <property type="evidence" value="ECO:0007669"/>
    <property type="project" value="UniProtKB-KW"/>
</dbReference>
<evidence type="ECO:0000256" key="9">
    <source>
        <dbReference type="ARBA" id="ARBA00022990"/>
    </source>
</evidence>
<accession>A0A2K6QHS6</accession>
<dbReference type="PANTHER" id="PTHR46753:SF2">
    <property type="entry name" value="FYVE AND COILED-COIL DOMAIN-CONTAINING PROTEIN 1"/>
    <property type="match status" value="1"/>
</dbReference>
<dbReference type="PROSITE" id="PS50826">
    <property type="entry name" value="RUN"/>
    <property type="match status" value="1"/>
</dbReference>
<evidence type="ECO:0000256" key="16">
    <source>
        <dbReference type="SAM" id="Coils"/>
    </source>
</evidence>
<reference evidence="21" key="1">
    <citation type="submission" date="2025-08" db="UniProtKB">
        <authorList>
            <consortium name="Ensembl"/>
        </authorList>
    </citation>
    <scope>IDENTIFICATION</scope>
</reference>